<proteinExistence type="predicted"/>
<name>A0A7D8YW28_9HELO</name>
<protein>
    <submittedName>
        <fullName evidence="2">Uncharacterized protein</fullName>
    </submittedName>
</protein>
<dbReference type="EMBL" id="QGMG01000129">
    <property type="protein sequence ID" value="TVY56859.1"/>
    <property type="molecule type" value="Genomic_DNA"/>
</dbReference>
<accession>A0A7D8YW28</accession>
<comment type="caution">
    <text evidence="2">The sequence shown here is derived from an EMBL/GenBank/DDBJ whole genome shotgun (WGS) entry which is preliminary data.</text>
</comment>
<feature type="region of interest" description="Disordered" evidence="1">
    <location>
        <begin position="39"/>
        <end position="70"/>
    </location>
</feature>
<dbReference type="Proteomes" id="UP000481288">
    <property type="component" value="Unassembled WGS sequence"/>
</dbReference>
<dbReference type="OrthoDB" id="3456898at2759"/>
<gene>
    <name evidence="2" type="ORF">LCER1_G001183</name>
</gene>
<reference evidence="2 3" key="1">
    <citation type="submission" date="2018-05" db="EMBL/GenBank/DDBJ databases">
        <title>Whole genome sequencing for identification of molecular markers to develop diagnostic detection tools for the regulated plant pathogen Lachnellula willkommii.</title>
        <authorList>
            <person name="Giroux E."/>
            <person name="Bilodeau G."/>
        </authorList>
    </citation>
    <scope>NUCLEOTIDE SEQUENCE [LARGE SCALE GENOMIC DNA]</scope>
    <source>
        <strain evidence="2 3">CBS 625.97</strain>
    </source>
</reference>
<organism evidence="2 3">
    <name type="scientific">Lachnellula cervina</name>
    <dbReference type="NCBI Taxonomy" id="1316786"/>
    <lineage>
        <taxon>Eukaryota</taxon>
        <taxon>Fungi</taxon>
        <taxon>Dikarya</taxon>
        <taxon>Ascomycota</taxon>
        <taxon>Pezizomycotina</taxon>
        <taxon>Leotiomycetes</taxon>
        <taxon>Helotiales</taxon>
        <taxon>Lachnaceae</taxon>
        <taxon>Lachnellula</taxon>
    </lineage>
</organism>
<sequence length="139" mass="16232">MHTPKDTQPSSMSQIGSPTIFDTMLSPVYKYYKPFRSVFNKDSDPPPYTCETPQIEAEKDKRQKKKRPITTTDVPQWKWTEEECQEWYRCVFVKYLGCVDAVAETVAKRIQGWGPSIFSRHKNDWTMMLGYGRGSAMIY</sequence>
<dbReference type="AlphaFoldDB" id="A0A7D8YW28"/>
<keyword evidence="3" id="KW-1185">Reference proteome</keyword>
<evidence type="ECO:0000313" key="2">
    <source>
        <dbReference type="EMBL" id="TVY56859.1"/>
    </source>
</evidence>
<evidence type="ECO:0000313" key="3">
    <source>
        <dbReference type="Proteomes" id="UP000481288"/>
    </source>
</evidence>
<evidence type="ECO:0000256" key="1">
    <source>
        <dbReference type="SAM" id="MobiDB-lite"/>
    </source>
</evidence>